<feature type="region of interest" description="Disordered" evidence="1">
    <location>
        <begin position="41"/>
        <end position="94"/>
    </location>
</feature>
<evidence type="ECO:0000313" key="2">
    <source>
        <dbReference type="EMBL" id="PQQ20783.1"/>
    </source>
</evidence>
<reference evidence="2 3" key="1">
    <citation type="submission" date="2018-02" db="EMBL/GenBank/DDBJ databases">
        <title>Draft genome of wild Prunus yedoensis var. nudiflora.</title>
        <authorList>
            <person name="Baek S."/>
            <person name="Kim J.-H."/>
            <person name="Choi K."/>
            <person name="Kim G.-B."/>
            <person name="Cho A."/>
            <person name="Jang H."/>
            <person name="Shin C.-H."/>
            <person name="Yu H.-J."/>
            <person name="Mun J.-H."/>
        </authorList>
    </citation>
    <scope>NUCLEOTIDE SEQUENCE [LARGE SCALE GENOMIC DNA]</scope>
    <source>
        <strain evidence="3">cv. Jeju island</strain>
        <tissue evidence="2">Leaf</tissue>
    </source>
</reference>
<proteinExistence type="predicted"/>
<feature type="compositionally biased region" description="Polar residues" evidence="1">
    <location>
        <begin position="72"/>
        <end position="94"/>
    </location>
</feature>
<accession>A0A314ZQZ8</accession>
<comment type="caution">
    <text evidence="2">The sequence shown here is derived from an EMBL/GenBank/DDBJ whole genome shotgun (WGS) entry which is preliminary data.</text>
</comment>
<dbReference type="EMBL" id="PJQY01000026">
    <property type="protein sequence ID" value="PQQ20783.1"/>
    <property type="molecule type" value="Genomic_DNA"/>
</dbReference>
<evidence type="ECO:0000313" key="3">
    <source>
        <dbReference type="Proteomes" id="UP000250321"/>
    </source>
</evidence>
<dbReference type="AlphaFoldDB" id="A0A314ZQZ8"/>
<evidence type="ECO:0000256" key="1">
    <source>
        <dbReference type="SAM" id="MobiDB-lite"/>
    </source>
</evidence>
<name>A0A314ZQZ8_PRUYE</name>
<keyword evidence="3" id="KW-1185">Reference proteome</keyword>
<dbReference type="Proteomes" id="UP000250321">
    <property type="component" value="Unassembled WGS sequence"/>
</dbReference>
<feature type="compositionally biased region" description="Polar residues" evidence="1">
    <location>
        <begin position="53"/>
        <end position="64"/>
    </location>
</feature>
<gene>
    <name evidence="2" type="ORF">Pyn_10454</name>
</gene>
<sequence length="94" mass="10470">MPRQAKGAMVMHDGSKKRSEECYFGLRVDSQNISMAWATKAQHPQQDMARGQQLASARRNTAQADMQRIQERSTIVPSSSRRTAHIGSQHSSTA</sequence>
<protein>
    <submittedName>
        <fullName evidence="2">Uncharacterized protein</fullName>
    </submittedName>
</protein>
<organism evidence="2 3">
    <name type="scientific">Prunus yedoensis var. nudiflora</name>
    <dbReference type="NCBI Taxonomy" id="2094558"/>
    <lineage>
        <taxon>Eukaryota</taxon>
        <taxon>Viridiplantae</taxon>
        <taxon>Streptophyta</taxon>
        <taxon>Embryophyta</taxon>
        <taxon>Tracheophyta</taxon>
        <taxon>Spermatophyta</taxon>
        <taxon>Magnoliopsida</taxon>
        <taxon>eudicotyledons</taxon>
        <taxon>Gunneridae</taxon>
        <taxon>Pentapetalae</taxon>
        <taxon>rosids</taxon>
        <taxon>fabids</taxon>
        <taxon>Rosales</taxon>
        <taxon>Rosaceae</taxon>
        <taxon>Amygdaloideae</taxon>
        <taxon>Amygdaleae</taxon>
        <taxon>Prunus</taxon>
    </lineage>
</organism>